<dbReference type="PROSITE" id="PS50213">
    <property type="entry name" value="FAS1"/>
    <property type="match status" value="2"/>
</dbReference>
<evidence type="ECO:0000313" key="3">
    <source>
        <dbReference type="Proteomes" id="UP000267821"/>
    </source>
</evidence>
<dbReference type="STRING" id="1051890.A0A3N4LUN4"/>
<dbReference type="PANTHER" id="PTHR10900">
    <property type="entry name" value="PERIOSTIN-RELATED"/>
    <property type="match status" value="1"/>
</dbReference>
<feature type="non-terminal residue" evidence="2">
    <location>
        <position position="1"/>
    </location>
</feature>
<dbReference type="AlphaFoldDB" id="A0A3N4LUN4"/>
<gene>
    <name evidence="2" type="ORF">L211DRAFT_781290</name>
</gene>
<protein>
    <submittedName>
        <fullName evidence="2">FAS1 domain-containing protein</fullName>
    </submittedName>
</protein>
<feature type="domain" description="FAS1" evidence="1">
    <location>
        <begin position="151"/>
        <end position="318"/>
    </location>
</feature>
<dbReference type="Proteomes" id="UP000267821">
    <property type="component" value="Unassembled WGS sequence"/>
</dbReference>
<name>A0A3N4LUN4_9PEZI</name>
<sequence length="378" mass="42536">HSNSTLWDLVNSCPETSIFASLAKNDTMFYNLLRDAHQNVTVFVPSNHAFKRLFRLGIIPEHDIDKDLLSKVLNYHSVIGTHVSDDLIHHNTIVSRLQEDHLGKGMHQRLRLGLDQVHGPSVNFFADILLSDVLAKNGVIHGISAVLLPPPSIVDILKLLPTEFSTTAGALYRTSLIDDLPSLFGHGLTVFAPSNRDWEKLGWRAGAFLFSDKGKDYLKAILKYHIVPSQSLYSDALDRQHDQDYKDIGKENGMDDPSGLPPGYTHLQLPTLLKDAELSVDITRYERFLSFRVNGYSRIIISDGVAKDGVVQVPNHVLIPPCRHHGSRKMEEEGLLQSQKKVWQAQEESTDVDVEDLKRILEPFVEMAADEGRREEEL</sequence>
<feature type="domain" description="FAS1" evidence="1">
    <location>
        <begin position="3"/>
        <end position="147"/>
    </location>
</feature>
<evidence type="ECO:0000259" key="1">
    <source>
        <dbReference type="PROSITE" id="PS50213"/>
    </source>
</evidence>
<accession>A0A3N4LUN4</accession>
<evidence type="ECO:0000313" key="2">
    <source>
        <dbReference type="EMBL" id="RPB26577.1"/>
    </source>
</evidence>
<dbReference type="InParanoid" id="A0A3N4LUN4"/>
<dbReference type="PANTHER" id="PTHR10900:SF125">
    <property type="entry name" value="FAS1 DOMAIN-CONTAINING PROTEIN YLR001C"/>
    <property type="match status" value="1"/>
</dbReference>
<dbReference type="InterPro" id="IPR036378">
    <property type="entry name" value="FAS1_dom_sf"/>
</dbReference>
<dbReference type="Pfam" id="PF02469">
    <property type="entry name" value="Fasciclin"/>
    <property type="match status" value="2"/>
</dbReference>
<keyword evidence="3" id="KW-1185">Reference proteome</keyword>
<dbReference type="InterPro" id="IPR000782">
    <property type="entry name" value="FAS1_domain"/>
</dbReference>
<reference evidence="2 3" key="1">
    <citation type="journal article" date="2018" name="Nat. Ecol. Evol.">
        <title>Pezizomycetes genomes reveal the molecular basis of ectomycorrhizal truffle lifestyle.</title>
        <authorList>
            <person name="Murat C."/>
            <person name="Payen T."/>
            <person name="Noel B."/>
            <person name="Kuo A."/>
            <person name="Morin E."/>
            <person name="Chen J."/>
            <person name="Kohler A."/>
            <person name="Krizsan K."/>
            <person name="Balestrini R."/>
            <person name="Da Silva C."/>
            <person name="Montanini B."/>
            <person name="Hainaut M."/>
            <person name="Levati E."/>
            <person name="Barry K.W."/>
            <person name="Belfiori B."/>
            <person name="Cichocki N."/>
            <person name="Clum A."/>
            <person name="Dockter R.B."/>
            <person name="Fauchery L."/>
            <person name="Guy J."/>
            <person name="Iotti M."/>
            <person name="Le Tacon F."/>
            <person name="Lindquist E.A."/>
            <person name="Lipzen A."/>
            <person name="Malagnac F."/>
            <person name="Mello A."/>
            <person name="Molinier V."/>
            <person name="Miyauchi S."/>
            <person name="Poulain J."/>
            <person name="Riccioni C."/>
            <person name="Rubini A."/>
            <person name="Sitrit Y."/>
            <person name="Splivallo R."/>
            <person name="Traeger S."/>
            <person name="Wang M."/>
            <person name="Zifcakova L."/>
            <person name="Wipf D."/>
            <person name="Zambonelli A."/>
            <person name="Paolocci F."/>
            <person name="Nowrousian M."/>
            <person name="Ottonello S."/>
            <person name="Baldrian P."/>
            <person name="Spatafora J.W."/>
            <person name="Henrissat B."/>
            <person name="Nagy L.G."/>
            <person name="Aury J.M."/>
            <person name="Wincker P."/>
            <person name="Grigoriev I.V."/>
            <person name="Bonfante P."/>
            <person name="Martin F.M."/>
        </authorList>
    </citation>
    <scope>NUCLEOTIDE SEQUENCE [LARGE SCALE GENOMIC DNA]</scope>
    <source>
        <strain evidence="2 3">ATCC MYA-4762</strain>
    </source>
</reference>
<dbReference type="EMBL" id="ML121534">
    <property type="protein sequence ID" value="RPB26577.1"/>
    <property type="molecule type" value="Genomic_DNA"/>
</dbReference>
<dbReference type="InterPro" id="IPR050904">
    <property type="entry name" value="Adhesion/Biosynth-related"/>
</dbReference>
<dbReference type="Gene3D" id="2.30.180.10">
    <property type="entry name" value="FAS1 domain"/>
    <property type="match status" value="2"/>
</dbReference>
<dbReference type="SMART" id="SM00554">
    <property type="entry name" value="FAS1"/>
    <property type="match status" value="2"/>
</dbReference>
<dbReference type="OrthoDB" id="7700931at2759"/>
<organism evidence="2 3">
    <name type="scientific">Terfezia boudieri ATCC MYA-4762</name>
    <dbReference type="NCBI Taxonomy" id="1051890"/>
    <lineage>
        <taxon>Eukaryota</taxon>
        <taxon>Fungi</taxon>
        <taxon>Dikarya</taxon>
        <taxon>Ascomycota</taxon>
        <taxon>Pezizomycotina</taxon>
        <taxon>Pezizomycetes</taxon>
        <taxon>Pezizales</taxon>
        <taxon>Pezizaceae</taxon>
        <taxon>Terfezia</taxon>
    </lineage>
</organism>
<dbReference type="SUPFAM" id="SSF82153">
    <property type="entry name" value="FAS1 domain"/>
    <property type="match status" value="2"/>
</dbReference>
<proteinExistence type="predicted"/>